<evidence type="ECO:0000256" key="8">
    <source>
        <dbReference type="ARBA" id="ARBA00023133"/>
    </source>
</evidence>
<dbReference type="GO" id="GO:0006784">
    <property type="term" value="P:heme A biosynthetic process"/>
    <property type="evidence" value="ECO:0007669"/>
    <property type="project" value="InterPro"/>
</dbReference>
<evidence type="ECO:0000256" key="5">
    <source>
        <dbReference type="ARBA" id="ARBA00022989"/>
    </source>
</evidence>
<keyword evidence="9 12" id="KW-0472">Membrane</keyword>
<dbReference type="EMBL" id="LT981265">
    <property type="protein sequence ID" value="SPC34748.1"/>
    <property type="molecule type" value="Genomic_DNA"/>
</dbReference>
<dbReference type="GO" id="GO:0016491">
    <property type="term" value="F:oxidoreductase activity"/>
    <property type="evidence" value="ECO:0007669"/>
    <property type="project" value="UniProtKB-KW"/>
</dbReference>
<dbReference type="AlphaFoldDB" id="A0A2K5ASX1"/>
<feature type="transmembrane region" description="Helical" evidence="12">
    <location>
        <begin position="9"/>
        <end position="30"/>
    </location>
</feature>
<comment type="subcellular location">
    <subcellularLocation>
        <location evidence="1">Membrane</location>
        <topology evidence="1">Multi-pass membrane protein</topology>
    </subcellularLocation>
</comment>
<evidence type="ECO:0000313" key="13">
    <source>
        <dbReference type="EMBL" id="SPC34748.1"/>
    </source>
</evidence>
<dbReference type="PANTHER" id="PTHR35457">
    <property type="entry name" value="HEME A SYNTHASE"/>
    <property type="match status" value="1"/>
</dbReference>
<keyword evidence="2" id="KW-1003">Cell membrane</keyword>
<evidence type="ECO:0000256" key="4">
    <source>
        <dbReference type="ARBA" id="ARBA00022723"/>
    </source>
</evidence>
<dbReference type="InterPro" id="IPR050450">
    <property type="entry name" value="COX15/CtaA_HemeA_synthase"/>
</dbReference>
<keyword evidence="7" id="KW-0408">Iron</keyword>
<evidence type="ECO:0000256" key="2">
    <source>
        <dbReference type="ARBA" id="ARBA00022475"/>
    </source>
</evidence>
<evidence type="ECO:0000256" key="7">
    <source>
        <dbReference type="ARBA" id="ARBA00023004"/>
    </source>
</evidence>
<feature type="transmembrane region" description="Helical" evidence="12">
    <location>
        <begin position="115"/>
        <end position="139"/>
    </location>
</feature>
<dbReference type="PANTHER" id="PTHR35457:SF1">
    <property type="entry name" value="HEME A SYNTHASE"/>
    <property type="match status" value="1"/>
</dbReference>
<protein>
    <submittedName>
        <fullName evidence="13">Putative cytochrome oxidase assembly protein</fullName>
    </submittedName>
</protein>
<keyword evidence="6" id="KW-0560">Oxidoreductase</keyword>
<dbReference type="GO" id="GO:0016020">
    <property type="term" value="C:membrane"/>
    <property type="evidence" value="ECO:0007669"/>
    <property type="project" value="UniProtKB-SubCell"/>
</dbReference>
<dbReference type="KEGG" id="ncv:NCAV_1583"/>
<gene>
    <name evidence="13" type="primary">ctaA</name>
    <name evidence="13" type="ORF">NCAV_1583</name>
</gene>
<keyword evidence="4" id="KW-0479">Metal-binding</keyword>
<evidence type="ECO:0000256" key="10">
    <source>
        <dbReference type="ARBA" id="ARBA00023157"/>
    </source>
</evidence>
<evidence type="ECO:0000256" key="12">
    <source>
        <dbReference type="SAM" id="Phobius"/>
    </source>
</evidence>
<feature type="transmembrane region" description="Helical" evidence="12">
    <location>
        <begin position="59"/>
        <end position="80"/>
    </location>
</feature>
<dbReference type="Pfam" id="PF02628">
    <property type="entry name" value="COX15-CtaA"/>
    <property type="match status" value="1"/>
</dbReference>
<keyword evidence="5 12" id="KW-1133">Transmembrane helix</keyword>
<evidence type="ECO:0000256" key="6">
    <source>
        <dbReference type="ARBA" id="ARBA00023002"/>
    </source>
</evidence>
<evidence type="ECO:0000313" key="14">
    <source>
        <dbReference type="Proteomes" id="UP000236248"/>
    </source>
</evidence>
<comment type="pathway">
    <text evidence="11">Porphyrin-containing compound metabolism.</text>
</comment>
<evidence type="ECO:0000256" key="9">
    <source>
        <dbReference type="ARBA" id="ARBA00023136"/>
    </source>
</evidence>
<sequence>MDEDRMRPLVYTSFFALVSVYGVMVLGSYVSAAGLGLSCIDWPTCRGSFLPSEEIMAEWVHRLFALMAGISVVTMAALSWRVRNSRLRLTATLAAVFVITQIVLGVIVIDSRLHPLIVSIHLGIGTLLFASTLLTAIAANRMYRENLKSVSE</sequence>
<name>A0A2K5ASX1_9ARCH</name>
<reference evidence="14" key="1">
    <citation type="submission" date="2018-01" db="EMBL/GenBank/DDBJ databases">
        <authorList>
            <person name="Kerou L M."/>
        </authorList>
    </citation>
    <scope>NUCLEOTIDE SEQUENCE [LARGE SCALE GENOMIC DNA]</scope>
    <source>
        <strain evidence="14">SCU2</strain>
    </source>
</reference>
<dbReference type="GO" id="GO:0046872">
    <property type="term" value="F:metal ion binding"/>
    <property type="evidence" value="ECO:0007669"/>
    <property type="project" value="UniProtKB-KW"/>
</dbReference>
<keyword evidence="14" id="KW-1185">Reference proteome</keyword>
<organism evidence="13 14">
    <name type="scientific">Candidatus Nitrosocaldus cavascurensis</name>
    <dbReference type="NCBI Taxonomy" id="2058097"/>
    <lineage>
        <taxon>Archaea</taxon>
        <taxon>Nitrososphaerota</taxon>
        <taxon>Nitrososphaeria</taxon>
        <taxon>Candidatus Nitrosocaldales</taxon>
        <taxon>Candidatus Nitrosocaldaceae</taxon>
        <taxon>Candidatus Nitrosocaldus</taxon>
    </lineage>
</organism>
<proteinExistence type="predicted"/>
<feature type="transmembrane region" description="Helical" evidence="12">
    <location>
        <begin position="87"/>
        <end position="109"/>
    </location>
</feature>
<keyword evidence="8" id="KW-0350">Heme biosynthesis</keyword>
<accession>A0A2K5ASX1</accession>
<dbReference type="InterPro" id="IPR003780">
    <property type="entry name" value="COX15/CtaA_fam"/>
</dbReference>
<dbReference type="Proteomes" id="UP000236248">
    <property type="component" value="Chromosome NCAV"/>
</dbReference>
<keyword evidence="10" id="KW-1015">Disulfide bond</keyword>
<evidence type="ECO:0000256" key="11">
    <source>
        <dbReference type="ARBA" id="ARBA00023444"/>
    </source>
</evidence>
<keyword evidence="3 12" id="KW-0812">Transmembrane</keyword>
<evidence type="ECO:0000256" key="1">
    <source>
        <dbReference type="ARBA" id="ARBA00004141"/>
    </source>
</evidence>
<evidence type="ECO:0000256" key="3">
    <source>
        <dbReference type="ARBA" id="ARBA00022692"/>
    </source>
</evidence>